<dbReference type="EMBL" id="JAVHNS010000001">
    <property type="protein sequence ID" value="KAK6363263.1"/>
    <property type="molecule type" value="Genomic_DNA"/>
</dbReference>
<evidence type="ECO:0000256" key="2">
    <source>
        <dbReference type="SAM" id="Phobius"/>
    </source>
</evidence>
<name>A0AAV9VPM2_9PEZI</name>
<keyword evidence="2" id="KW-1133">Transmembrane helix</keyword>
<proteinExistence type="predicted"/>
<protein>
    <recommendedName>
        <fullName evidence="6">Extracellular membrane protein CFEM domain-containing protein</fullName>
    </recommendedName>
</protein>
<accession>A0AAV9VPM2</accession>
<reference evidence="4 5" key="1">
    <citation type="submission" date="2019-10" db="EMBL/GenBank/DDBJ databases">
        <authorList>
            <person name="Palmer J.M."/>
        </authorList>
    </citation>
    <scope>NUCLEOTIDE SEQUENCE [LARGE SCALE GENOMIC DNA]</scope>
    <source>
        <strain evidence="4 5">TWF730</strain>
    </source>
</reference>
<dbReference type="Proteomes" id="UP001373714">
    <property type="component" value="Unassembled WGS sequence"/>
</dbReference>
<evidence type="ECO:0000256" key="3">
    <source>
        <dbReference type="SAM" id="SignalP"/>
    </source>
</evidence>
<evidence type="ECO:0008006" key="6">
    <source>
        <dbReference type="Google" id="ProtNLM"/>
    </source>
</evidence>
<comment type="caution">
    <text evidence="4">The sequence shown here is derived from an EMBL/GenBank/DDBJ whole genome shotgun (WGS) entry which is preliminary data.</text>
</comment>
<feature type="signal peptide" evidence="3">
    <location>
        <begin position="1"/>
        <end position="28"/>
    </location>
</feature>
<dbReference type="AlphaFoldDB" id="A0AAV9VPM2"/>
<feature type="chain" id="PRO_5043586633" description="Extracellular membrane protein CFEM domain-containing protein" evidence="3">
    <location>
        <begin position="29"/>
        <end position="288"/>
    </location>
</feature>
<keyword evidence="2" id="KW-0472">Membrane</keyword>
<keyword evidence="3" id="KW-0732">Signal</keyword>
<sequence length="288" mass="30090">MHDLRTWFQHGTVLLSLLLTIPATTIHAQDDISAPNTFTNSAPPQASGVVTIFSDSALASLRPCASTCMEGASIAEWLRCRTPLMDECFCRRGLTSIGRASLFDCAKAGCNGDYEIDGSGLTSVYTRYCNEYLAQLQATGTTENPATNSARTTDGAEVSDGRRTTLQTSRQTTSSVPTNTSAASSSDGGGLGTGGGIGIGIGISALVIAVIGGIWWYLRRKRGRVGPVPDPPKAEEVKPGPFSAVPSVEAAGTPLRELEAGGISLPQTPGELEGGTPPLLPKTPRSMY</sequence>
<evidence type="ECO:0000313" key="4">
    <source>
        <dbReference type="EMBL" id="KAK6363263.1"/>
    </source>
</evidence>
<keyword evidence="2" id="KW-0812">Transmembrane</keyword>
<feature type="compositionally biased region" description="Low complexity" evidence="1">
    <location>
        <begin position="164"/>
        <end position="186"/>
    </location>
</feature>
<feature type="compositionally biased region" description="Polar residues" evidence="1">
    <location>
        <begin position="140"/>
        <end position="152"/>
    </location>
</feature>
<feature type="transmembrane region" description="Helical" evidence="2">
    <location>
        <begin position="195"/>
        <end position="218"/>
    </location>
</feature>
<evidence type="ECO:0000313" key="5">
    <source>
        <dbReference type="Proteomes" id="UP001373714"/>
    </source>
</evidence>
<organism evidence="4 5">
    <name type="scientific">Orbilia blumenaviensis</name>
    <dbReference type="NCBI Taxonomy" id="1796055"/>
    <lineage>
        <taxon>Eukaryota</taxon>
        <taxon>Fungi</taxon>
        <taxon>Dikarya</taxon>
        <taxon>Ascomycota</taxon>
        <taxon>Pezizomycotina</taxon>
        <taxon>Orbiliomycetes</taxon>
        <taxon>Orbiliales</taxon>
        <taxon>Orbiliaceae</taxon>
        <taxon>Orbilia</taxon>
    </lineage>
</organism>
<feature type="region of interest" description="Disordered" evidence="1">
    <location>
        <begin position="140"/>
        <end position="190"/>
    </location>
</feature>
<feature type="region of interest" description="Disordered" evidence="1">
    <location>
        <begin position="261"/>
        <end position="288"/>
    </location>
</feature>
<evidence type="ECO:0000256" key="1">
    <source>
        <dbReference type="SAM" id="MobiDB-lite"/>
    </source>
</evidence>
<keyword evidence="5" id="KW-1185">Reference proteome</keyword>
<gene>
    <name evidence="4" type="ORF">TWF730_000706</name>
</gene>